<proteinExistence type="predicted"/>
<accession>A0A1I2FM78</accession>
<name>A0A1I2FM78_9BACT</name>
<evidence type="ECO:0000256" key="1">
    <source>
        <dbReference type="SAM" id="MobiDB-lite"/>
    </source>
</evidence>
<keyword evidence="3" id="KW-1185">Reference proteome</keyword>
<protein>
    <submittedName>
        <fullName evidence="2">Uncharacterized protein</fullName>
    </submittedName>
</protein>
<feature type="compositionally biased region" description="Basic and acidic residues" evidence="1">
    <location>
        <begin position="1"/>
        <end position="10"/>
    </location>
</feature>
<dbReference type="Proteomes" id="UP000199400">
    <property type="component" value="Unassembled WGS sequence"/>
</dbReference>
<reference evidence="3" key="1">
    <citation type="submission" date="2016-10" db="EMBL/GenBank/DDBJ databases">
        <authorList>
            <person name="Varghese N."/>
            <person name="Submissions S."/>
        </authorList>
    </citation>
    <scope>NUCLEOTIDE SEQUENCE [LARGE SCALE GENOMIC DNA]</scope>
    <source>
        <strain evidence="3">ATCC 25963</strain>
    </source>
</reference>
<dbReference type="EMBL" id="FOMX01000027">
    <property type="protein sequence ID" value="SFF05888.1"/>
    <property type="molecule type" value="Genomic_DNA"/>
</dbReference>
<organism evidence="2 3">
    <name type="scientific">Nannocystis exedens</name>
    <dbReference type="NCBI Taxonomy" id="54"/>
    <lineage>
        <taxon>Bacteria</taxon>
        <taxon>Pseudomonadati</taxon>
        <taxon>Myxococcota</taxon>
        <taxon>Polyangia</taxon>
        <taxon>Nannocystales</taxon>
        <taxon>Nannocystaceae</taxon>
        <taxon>Nannocystis</taxon>
    </lineage>
</organism>
<evidence type="ECO:0000313" key="2">
    <source>
        <dbReference type="EMBL" id="SFF05888.1"/>
    </source>
</evidence>
<gene>
    <name evidence="2" type="ORF">SAMN02745121_06701</name>
</gene>
<evidence type="ECO:0000313" key="3">
    <source>
        <dbReference type="Proteomes" id="UP000199400"/>
    </source>
</evidence>
<sequence>MAEIGREGGHHSHGSPTHSVREREDEPHEPETQDSGSGL</sequence>
<feature type="compositionally biased region" description="Basic and acidic residues" evidence="1">
    <location>
        <begin position="19"/>
        <end position="31"/>
    </location>
</feature>
<dbReference type="AlphaFoldDB" id="A0A1I2FM78"/>
<feature type="region of interest" description="Disordered" evidence="1">
    <location>
        <begin position="1"/>
        <end position="39"/>
    </location>
</feature>